<dbReference type="PANTHER" id="PTHR35174:SF3">
    <property type="entry name" value="BLL7171 PROTEIN"/>
    <property type="match status" value="1"/>
</dbReference>
<dbReference type="InterPro" id="IPR011008">
    <property type="entry name" value="Dimeric_a/b-barrel"/>
</dbReference>
<feature type="domain" description="YCII-related" evidence="2">
    <location>
        <begin position="3"/>
        <end position="119"/>
    </location>
</feature>
<reference evidence="3 4" key="1">
    <citation type="submission" date="2020-07" db="EMBL/GenBank/DDBJ databases">
        <title>Sequencing the genomes of 1000 actinobacteria strains.</title>
        <authorList>
            <person name="Klenk H.-P."/>
        </authorList>
    </citation>
    <scope>NUCLEOTIDE SEQUENCE [LARGE SCALE GENOMIC DNA]</scope>
    <source>
        <strain evidence="3 4">DSM 104001</strain>
    </source>
</reference>
<comment type="caution">
    <text evidence="3">The sequence shown here is derived from an EMBL/GenBank/DDBJ whole genome shotgun (WGS) entry which is preliminary data.</text>
</comment>
<dbReference type="Proteomes" id="UP000541969">
    <property type="component" value="Unassembled WGS sequence"/>
</dbReference>
<name>A0A853CNM3_9ACTN</name>
<dbReference type="AlphaFoldDB" id="A0A853CNM3"/>
<proteinExistence type="inferred from homology"/>
<dbReference type="EMBL" id="JACBZT010000001">
    <property type="protein sequence ID" value="NYJ08112.1"/>
    <property type="molecule type" value="Genomic_DNA"/>
</dbReference>
<dbReference type="SUPFAM" id="SSF54909">
    <property type="entry name" value="Dimeric alpha+beta barrel"/>
    <property type="match status" value="1"/>
</dbReference>
<sequence>MPQYLFLLYDDESRWAAPSDEEIAAEMARHGLFAEAVAAAEGAQILGGEALQSTQTASTLRRDAADAEPLLTDGPFAETKEALGGYYLIEARDLDQALELAKKCPVSQGGVEVRPIWKFGE</sequence>
<dbReference type="InterPro" id="IPR005545">
    <property type="entry name" value="YCII"/>
</dbReference>
<dbReference type="Gene3D" id="3.30.70.1060">
    <property type="entry name" value="Dimeric alpha+beta barrel"/>
    <property type="match status" value="1"/>
</dbReference>
<organism evidence="3 4">
    <name type="scientific">Petropleomorpha daqingensis</name>
    <dbReference type="NCBI Taxonomy" id="2026353"/>
    <lineage>
        <taxon>Bacteria</taxon>
        <taxon>Bacillati</taxon>
        <taxon>Actinomycetota</taxon>
        <taxon>Actinomycetes</taxon>
        <taxon>Geodermatophilales</taxon>
        <taxon>Geodermatophilaceae</taxon>
        <taxon>Petropleomorpha</taxon>
    </lineage>
</organism>
<gene>
    <name evidence="3" type="ORF">GGQ55_004390</name>
</gene>
<evidence type="ECO:0000313" key="3">
    <source>
        <dbReference type="EMBL" id="NYJ08112.1"/>
    </source>
</evidence>
<dbReference type="PANTHER" id="PTHR35174">
    <property type="entry name" value="BLL7171 PROTEIN-RELATED"/>
    <property type="match status" value="1"/>
</dbReference>
<evidence type="ECO:0000313" key="4">
    <source>
        <dbReference type="Proteomes" id="UP000541969"/>
    </source>
</evidence>
<keyword evidence="4" id="KW-1185">Reference proteome</keyword>
<evidence type="ECO:0000259" key="2">
    <source>
        <dbReference type="Pfam" id="PF03795"/>
    </source>
</evidence>
<evidence type="ECO:0000256" key="1">
    <source>
        <dbReference type="ARBA" id="ARBA00007689"/>
    </source>
</evidence>
<dbReference type="RefSeq" id="WP_179720457.1">
    <property type="nucleotide sequence ID" value="NZ_JACBZT010000001.1"/>
</dbReference>
<comment type="similarity">
    <text evidence="1">Belongs to the YciI family.</text>
</comment>
<accession>A0A853CNM3</accession>
<dbReference type="Pfam" id="PF03795">
    <property type="entry name" value="YCII"/>
    <property type="match status" value="1"/>
</dbReference>
<protein>
    <recommendedName>
        <fullName evidence="2">YCII-related domain-containing protein</fullName>
    </recommendedName>
</protein>